<dbReference type="EMBL" id="JAUTXU010000048">
    <property type="protein sequence ID" value="KAK3715557.1"/>
    <property type="molecule type" value="Genomic_DNA"/>
</dbReference>
<dbReference type="Proteomes" id="UP001281147">
    <property type="component" value="Unassembled WGS sequence"/>
</dbReference>
<reference evidence="1" key="1">
    <citation type="submission" date="2023-07" db="EMBL/GenBank/DDBJ databases">
        <title>Black Yeasts Isolated from many extreme environments.</title>
        <authorList>
            <person name="Coleine C."/>
            <person name="Stajich J.E."/>
            <person name="Selbmann L."/>
        </authorList>
    </citation>
    <scope>NUCLEOTIDE SEQUENCE</scope>
    <source>
        <strain evidence="1">CCFEE 5714</strain>
    </source>
</reference>
<comment type="caution">
    <text evidence="1">The sequence shown here is derived from an EMBL/GenBank/DDBJ whole genome shotgun (WGS) entry which is preliminary data.</text>
</comment>
<sequence>MAPATASNTIPYALRFLLTNVEPLFALNGAILLLLNTEMYLSTMSRGAVTTADASTNFIYTELAGGWLYLAFTEAVVLRLVDHISVWRLLCLGILFSDAAYCHSCAEAVGGWATWIMVQDWTAADWVVTLTTWPFVFARLAIVLGIGFKGESGVKRD</sequence>
<accession>A0ACC3NEJ6</accession>
<organism evidence="1 2">
    <name type="scientific">Vermiconidia calcicola</name>
    <dbReference type="NCBI Taxonomy" id="1690605"/>
    <lineage>
        <taxon>Eukaryota</taxon>
        <taxon>Fungi</taxon>
        <taxon>Dikarya</taxon>
        <taxon>Ascomycota</taxon>
        <taxon>Pezizomycotina</taxon>
        <taxon>Dothideomycetes</taxon>
        <taxon>Dothideomycetidae</taxon>
        <taxon>Mycosphaerellales</taxon>
        <taxon>Extremaceae</taxon>
        <taxon>Vermiconidia</taxon>
    </lineage>
</organism>
<name>A0ACC3NEJ6_9PEZI</name>
<protein>
    <submittedName>
        <fullName evidence="1">Uncharacterized protein</fullName>
    </submittedName>
</protein>
<gene>
    <name evidence="1" type="ORF">LTR37_007045</name>
</gene>
<evidence type="ECO:0000313" key="2">
    <source>
        <dbReference type="Proteomes" id="UP001281147"/>
    </source>
</evidence>
<keyword evidence="2" id="KW-1185">Reference proteome</keyword>
<proteinExistence type="predicted"/>
<evidence type="ECO:0000313" key="1">
    <source>
        <dbReference type="EMBL" id="KAK3715557.1"/>
    </source>
</evidence>